<evidence type="ECO:0000313" key="1">
    <source>
        <dbReference type="EMBL" id="MDR6219848.1"/>
    </source>
</evidence>
<comment type="caution">
    <text evidence="1">The sequence shown here is derived from an EMBL/GenBank/DDBJ whole genome shotgun (WGS) entry which is preliminary data.</text>
</comment>
<dbReference type="Proteomes" id="UP001185331">
    <property type="component" value="Unassembled WGS sequence"/>
</dbReference>
<organism evidence="1 2">
    <name type="scientific">Deinococcus soli</name>
    <name type="common">ex Cha et al. 2016</name>
    <dbReference type="NCBI Taxonomy" id="1309411"/>
    <lineage>
        <taxon>Bacteria</taxon>
        <taxon>Thermotogati</taxon>
        <taxon>Deinococcota</taxon>
        <taxon>Deinococci</taxon>
        <taxon>Deinococcales</taxon>
        <taxon>Deinococcaceae</taxon>
        <taxon>Deinococcus</taxon>
    </lineage>
</organism>
<sequence length="665" mass="73724">MNQSLHLPLPDDEKTTLQSALRSTLDLDDSVGGFFVVAVEPGGGKSTVLRAELATRAIAEGTRPILWVVKETLNAESLGEQTRQHFSEQGVPVRVLRGRDHFKGRGKTRAYAEQFEWSGTSEVKIISQKHLAAMLCADEGTLLHECLRTAHTVVLDEDPLDGLILPGKGWSLSELSRVSSPGRIVKALLALEAGGAWRAEAELTETKRKQTTHRWTNRSFWAALKGELGALTPHDLEQFQTDLLAASRATAKLDDIEGSLSRGAVREVVKAFNHDYHLDDPVSQRFNLRWNNGEQGAFNAFVLAPWPRAGTAIVLDAYATPDLYERLLGGPIVMRKAPQDKELQLRSAPALALNELNIVAGHQHQHLLYVLQEIREHQKRRGGRKVLIVVSKQVRESPNFRKAFQAVFAGSADVAVQHWQSSRGSNSYVGCDIFALTEPHINTAAREETLAAVAPTDPTLRQELYRHLQVTELLQMLHRSRQIHNPHDPSDIVVSWPLKGAARYEMILPPTKGAHNKLWLTLVQDLIMESLQRLGGFCYDFLLGSCLLTDSVPDQKISPQIKAWLGSLPPESVLRQVLLEGSLPPGIQPVAKETAKKTHLPTIIKHLGLQLHEIAASPYDLGGAQQRQVFLPDDYPGAEVAAVRLYERFVPPGKRTLKPSLEDII</sequence>
<dbReference type="AlphaFoldDB" id="A0AAE3XFK9"/>
<accession>A0AAE3XFK9</accession>
<dbReference type="RefSeq" id="WP_309856019.1">
    <property type="nucleotide sequence ID" value="NZ_JAVDQJ010000008.1"/>
</dbReference>
<protein>
    <submittedName>
        <fullName evidence="1">Uncharacterized protein</fullName>
    </submittedName>
</protein>
<proteinExistence type="predicted"/>
<reference evidence="1" key="1">
    <citation type="submission" date="2023-07" db="EMBL/GenBank/DDBJ databases">
        <title>Sorghum-associated microbial communities from plants grown in Nebraska, USA.</title>
        <authorList>
            <person name="Schachtman D."/>
        </authorList>
    </citation>
    <scope>NUCLEOTIDE SEQUENCE</scope>
    <source>
        <strain evidence="1">BE330</strain>
    </source>
</reference>
<name>A0AAE3XFK9_9DEIO</name>
<gene>
    <name evidence="1" type="ORF">J2Y00_003455</name>
</gene>
<dbReference type="EMBL" id="JAVDQK010000009">
    <property type="protein sequence ID" value="MDR6219848.1"/>
    <property type="molecule type" value="Genomic_DNA"/>
</dbReference>
<evidence type="ECO:0000313" key="2">
    <source>
        <dbReference type="Proteomes" id="UP001185331"/>
    </source>
</evidence>